<feature type="signal peptide" evidence="21">
    <location>
        <begin position="1"/>
        <end position="18"/>
    </location>
</feature>
<keyword evidence="8 21" id="KW-0732">Signal</keyword>
<comment type="catalytic activity">
    <reaction evidence="17">
        <text>L-seryl-[protein] + ATP = O-phospho-L-seryl-[protein] + ADP + H(+)</text>
        <dbReference type="Rhea" id="RHEA:17989"/>
        <dbReference type="Rhea" id="RHEA-COMP:9863"/>
        <dbReference type="Rhea" id="RHEA-COMP:11604"/>
        <dbReference type="ChEBI" id="CHEBI:15378"/>
        <dbReference type="ChEBI" id="CHEBI:29999"/>
        <dbReference type="ChEBI" id="CHEBI:30616"/>
        <dbReference type="ChEBI" id="CHEBI:83421"/>
        <dbReference type="ChEBI" id="CHEBI:456216"/>
        <dbReference type="EC" id="2.7.11.1"/>
    </reaction>
</comment>
<gene>
    <name evidence="23" type="ORF">PVAP13_3KG282300</name>
</gene>
<feature type="compositionally biased region" description="Basic and acidic residues" evidence="19">
    <location>
        <begin position="649"/>
        <end position="660"/>
    </location>
</feature>
<dbReference type="GO" id="GO:0030247">
    <property type="term" value="F:polysaccharide binding"/>
    <property type="evidence" value="ECO:0007669"/>
    <property type="project" value="InterPro"/>
</dbReference>
<evidence type="ECO:0000256" key="14">
    <source>
        <dbReference type="ARBA" id="ARBA00023170"/>
    </source>
</evidence>
<keyword evidence="4" id="KW-0723">Serine/threonine-protein kinase</keyword>
<evidence type="ECO:0000256" key="3">
    <source>
        <dbReference type="ARBA" id="ARBA00022475"/>
    </source>
</evidence>
<dbReference type="SMART" id="SM00220">
    <property type="entry name" value="S_TKc"/>
    <property type="match status" value="1"/>
</dbReference>
<dbReference type="AlphaFoldDB" id="A0A8T0UUM7"/>
<keyword evidence="24" id="KW-1185">Reference proteome</keyword>
<keyword evidence="11 18" id="KW-0067">ATP-binding</keyword>
<evidence type="ECO:0000256" key="21">
    <source>
        <dbReference type="SAM" id="SignalP"/>
    </source>
</evidence>
<feature type="region of interest" description="Disordered" evidence="19">
    <location>
        <begin position="320"/>
        <end position="355"/>
    </location>
</feature>
<dbReference type="InterPro" id="IPR001245">
    <property type="entry name" value="Ser-Thr/Tyr_kinase_cat_dom"/>
</dbReference>
<evidence type="ECO:0000256" key="9">
    <source>
        <dbReference type="ARBA" id="ARBA00022741"/>
    </source>
</evidence>
<feature type="region of interest" description="Disordered" evidence="19">
    <location>
        <begin position="648"/>
        <end position="684"/>
    </location>
</feature>
<keyword evidence="14" id="KW-0675">Receptor</keyword>
<organism evidence="23 24">
    <name type="scientific">Panicum virgatum</name>
    <name type="common">Blackwell switchgrass</name>
    <dbReference type="NCBI Taxonomy" id="38727"/>
    <lineage>
        <taxon>Eukaryota</taxon>
        <taxon>Viridiplantae</taxon>
        <taxon>Streptophyta</taxon>
        <taxon>Embryophyta</taxon>
        <taxon>Tracheophyta</taxon>
        <taxon>Spermatophyta</taxon>
        <taxon>Magnoliopsida</taxon>
        <taxon>Liliopsida</taxon>
        <taxon>Poales</taxon>
        <taxon>Poaceae</taxon>
        <taxon>PACMAD clade</taxon>
        <taxon>Panicoideae</taxon>
        <taxon>Panicodae</taxon>
        <taxon>Paniceae</taxon>
        <taxon>Panicinae</taxon>
        <taxon>Panicum</taxon>
        <taxon>Panicum sect. Hiantes</taxon>
    </lineage>
</organism>
<evidence type="ECO:0000256" key="10">
    <source>
        <dbReference type="ARBA" id="ARBA00022777"/>
    </source>
</evidence>
<dbReference type="InterPro" id="IPR017441">
    <property type="entry name" value="Protein_kinase_ATP_BS"/>
</dbReference>
<proteinExistence type="predicted"/>
<dbReference type="InterPro" id="IPR011009">
    <property type="entry name" value="Kinase-like_dom_sf"/>
</dbReference>
<dbReference type="GO" id="GO:0004674">
    <property type="term" value="F:protein serine/threonine kinase activity"/>
    <property type="evidence" value="ECO:0007669"/>
    <property type="project" value="UniProtKB-KW"/>
</dbReference>
<comment type="catalytic activity">
    <reaction evidence="16">
        <text>L-threonyl-[protein] + ATP = O-phospho-L-threonyl-[protein] + ADP + H(+)</text>
        <dbReference type="Rhea" id="RHEA:46608"/>
        <dbReference type="Rhea" id="RHEA-COMP:11060"/>
        <dbReference type="Rhea" id="RHEA-COMP:11605"/>
        <dbReference type="ChEBI" id="CHEBI:15378"/>
        <dbReference type="ChEBI" id="CHEBI:30013"/>
        <dbReference type="ChEBI" id="CHEBI:30616"/>
        <dbReference type="ChEBI" id="CHEBI:61977"/>
        <dbReference type="ChEBI" id="CHEBI:456216"/>
        <dbReference type="EC" id="2.7.11.1"/>
    </reaction>
</comment>
<dbReference type="EMBL" id="CM029041">
    <property type="protein sequence ID" value="KAG2625967.1"/>
    <property type="molecule type" value="Genomic_DNA"/>
</dbReference>
<dbReference type="InterPro" id="IPR008271">
    <property type="entry name" value="Ser/Thr_kinase_AS"/>
</dbReference>
<keyword evidence="10" id="KW-0418">Kinase</keyword>
<keyword evidence="3" id="KW-1003">Cell membrane</keyword>
<evidence type="ECO:0000256" key="8">
    <source>
        <dbReference type="ARBA" id="ARBA00022729"/>
    </source>
</evidence>
<protein>
    <recommendedName>
        <fullName evidence="2">non-specific serine/threonine protein kinase</fullName>
        <ecNumber evidence="2">2.7.11.1</ecNumber>
    </recommendedName>
</protein>
<dbReference type="Pfam" id="PF07714">
    <property type="entry name" value="PK_Tyr_Ser-Thr"/>
    <property type="match status" value="1"/>
</dbReference>
<evidence type="ECO:0000259" key="22">
    <source>
        <dbReference type="PROSITE" id="PS50011"/>
    </source>
</evidence>
<evidence type="ECO:0000256" key="4">
    <source>
        <dbReference type="ARBA" id="ARBA00022527"/>
    </source>
</evidence>
<comment type="caution">
    <text evidence="23">The sequence shown here is derived from an EMBL/GenBank/DDBJ whole genome shotgun (WGS) entry which is preliminary data.</text>
</comment>
<dbReference type="GO" id="GO:0005886">
    <property type="term" value="C:plasma membrane"/>
    <property type="evidence" value="ECO:0007669"/>
    <property type="project" value="UniProtKB-SubCell"/>
</dbReference>
<dbReference type="OrthoDB" id="4062651at2759"/>
<dbReference type="InterPro" id="IPR025287">
    <property type="entry name" value="WAK_GUB"/>
</dbReference>
<keyword evidence="12 20" id="KW-1133">Transmembrane helix</keyword>
<comment type="subcellular location">
    <subcellularLocation>
        <location evidence="1">Cell membrane</location>
        <topology evidence="1">Single-pass type I membrane protein</topology>
    </subcellularLocation>
</comment>
<sequence length="684" mass="74023">MALLAVVARLLLAAASLAATRAAGEAYYNPSACRPSVPCGGSVEVRYPFFLASADMAIDADGYTAHSYCGYPGMAVACDGGRATLRLKDSNYTVLAIDYDKHTVTVADADVVDGGGGCPRVKHNVSVPVETWLNLSTTANDNLAFYFGCAFTAAAPPPPPIPPINCSGFPERDGVSYVAALNDVPPKDPWPRACKEVVVAPVLKELLLGSDDEYLPRLNSDGYGELLKRGFQLTWDPSAGPCFLCEDSGGQCSYNQSGELIGCLCSDGRVRNPDCELKTKPRKIALRIGSSIATGVLCLLLAVMTCLYIRKRRKYKMTSSSRLLKHTASGGTPRSRGSSDDTESGSVHSPHTHHFTYEELEEATDSFSGAMEIGDGGFGTVYKGQLRDGRVVAVKRLYNNSCRRVEQFLNEAAILSRLRHPNLVLFYGCTSSRSRELLLVYEFVPNGTVADHLHGRRAAERALPWPLRLSVAVEAAAALAYLHAVEPPIVHRDVKTTNILLDASFRVKVADFGLSRLVPPDATHVSTAPQGTPGYVDPEYHQCYQLTDRSDVYSFGVVLVELISSKPAVDVTRGPGEINLAGMAVSKIQQCQLEQLVDLGLGYGSDEATRKAMTMVAELAFRCLQQNGEMRPPIKEVFDTLRSIQEGGFAKEKRKEDAPDAPRSPNTVHALWDSMSTTTSVSSQ</sequence>
<evidence type="ECO:0000256" key="19">
    <source>
        <dbReference type="SAM" id="MobiDB-lite"/>
    </source>
</evidence>
<dbReference type="PANTHER" id="PTHR46008">
    <property type="entry name" value="LEAF RUST 10 DISEASE-RESISTANCE LOCUS RECEPTOR-LIKE PROTEIN KINASE-LIKE 1.4"/>
    <property type="match status" value="1"/>
</dbReference>
<evidence type="ECO:0000256" key="20">
    <source>
        <dbReference type="SAM" id="Phobius"/>
    </source>
</evidence>
<dbReference type="PROSITE" id="PS00107">
    <property type="entry name" value="PROTEIN_KINASE_ATP"/>
    <property type="match status" value="1"/>
</dbReference>
<feature type="transmembrane region" description="Helical" evidence="20">
    <location>
        <begin position="284"/>
        <end position="309"/>
    </location>
</feature>
<evidence type="ECO:0000256" key="5">
    <source>
        <dbReference type="ARBA" id="ARBA00022553"/>
    </source>
</evidence>
<keyword evidence="15" id="KW-0325">Glycoprotein</keyword>
<feature type="compositionally biased region" description="Polar residues" evidence="19">
    <location>
        <begin position="674"/>
        <end position="684"/>
    </location>
</feature>
<evidence type="ECO:0000256" key="18">
    <source>
        <dbReference type="PROSITE-ProRule" id="PRU10141"/>
    </source>
</evidence>
<feature type="chain" id="PRO_5035818859" description="non-specific serine/threonine protein kinase" evidence="21">
    <location>
        <begin position="19"/>
        <end position="684"/>
    </location>
</feature>
<evidence type="ECO:0000256" key="13">
    <source>
        <dbReference type="ARBA" id="ARBA00023136"/>
    </source>
</evidence>
<evidence type="ECO:0000256" key="6">
    <source>
        <dbReference type="ARBA" id="ARBA00022679"/>
    </source>
</evidence>
<keyword evidence="7 20" id="KW-0812">Transmembrane</keyword>
<evidence type="ECO:0000256" key="17">
    <source>
        <dbReference type="ARBA" id="ARBA00048679"/>
    </source>
</evidence>
<dbReference type="FunFam" id="1.10.510.10:FF:000161">
    <property type="entry name" value="Wall-associated receptor kinase-like 20"/>
    <property type="match status" value="1"/>
</dbReference>
<dbReference type="FunFam" id="3.30.200.20:FF:000214">
    <property type="entry name" value="WAK1-OsWAK receptor-like cytoplasmic kinase (OsWAK-RLCK)"/>
    <property type="match status" value="1"/>
</dbReference>
<evidence type="ECO:0000313" key="23">
    <source>
        <dbReference type="EMBL" id="KAG2625967.1"/>
    </source>
</evidence>
<evidence type="ECO:0000256" key="1">
    <source>
        <dbReference type="ARBA" id="ARBA00004251"/>
    </source>
</evidence>
<dbReference type="SUPFAM" id="SSF56112">
    <property type="entry name" value="Protein kinase-like (PK-like)"/>
    <property type="match status" value="1"/>
</dbReference>
<dbReference type="Pfam" id="PF14380">
    <property type="entry name" value="WAK_assoc"/>
    <property type="match status" value="1"/>
</dbReference>
<reference evidence="23 24" key="1">
    <citation type="submission" date="2020-05" db="EMBL/GenBank/DDBJ databases">
        <title>WGS assembly of Panicum virgatum.</title>
        <authorList>
            <person name="Lovell J.T."/>
            <person name="Jenkins J."/>
            <person name="Shu S."/>
            <person name="Juenger T.E."/>
            <person name="Schmutz J."/>
        </authorList>
    </citation>
    <scope>NUCLEOTIDE SEQUENCE [LARGE SCALE GENOMIC DNA]</scope>
    <source>
        <strain evidence="24">cv. AP13</strain>
    </source>
</reference>
<feature type="binding site" evidence="18">
    <location>
        <position position="395"/>
    </location>
    <ligand>
        <name>ATP</name>
        <dbReference type="ChEBI" id="CHEBI:30616"/>
    </ligand>
</feature>
<dbReference type="InterPro" id="IPR032872">
    <property type="entry name" value="WAK_assoc_C"/>
</dbReference>
<name>A0A8T0UUM7_PANVG</name>
<dbReference type="Gene3D" id="1.10.510.10">
    <property type="entry name" value="Transferase(Phosphotransferase) domain 1"/>
    <property type="match status" value="1"/>
</dbReference>
<keyword evidence="9 18" id="KW-0547">Nucleotide-binding</keyword>
<dbReference type="EC" id="2.7.11.1" evidence="2"/>
<evidence type="ECO:0000256" key="2">
    <source>
        <dbReference type="ARBA" id="ARBA00012513"/>
    </source>
</evidence>
<dbReference type="PROSITE" id="PS00108">
    <property type="entry name" value="PROTEIN_KINASE_ST"/>
    <property type="match status" value="1"/>
</dbReference>
<accession>A0A8T0UUM7</accession>
<evidence type="ECO:0000256" key="11">
    <source>
        <dbReference type="ARBA" id="ARBA00022840"/>
    </source>
</evidence>
<dbReference type="Pfam" id="PF13947">
    <property type="entry name" value="GUB_WAK_bind"/>
    <property type="match status" value="1"/>
</dbReference>
<evidence type="ECO:0000256" key="16">
    <source>
        <dbReference type="ARBA" id="ARBA00047899"/>
    </source>
</evidence>
<dbReference type="GO" id="GO:0005524">
    <property type="term" value="F:ATP binding"/>
    <property type="evidence" value="ECO:0007669"/>
    <property type="project" value="UniProtKB-UniRule"/>
</dbReference>
<keyword evidence="6" id="KW-0808">Transferase</keyword>
<dbReference type="InterPro" id="IPR000719">
    <property type="entry name" value="Prot_kinase_dom"/>
</dbReference>
<dbReference type="PANTHER" id="PTHR46008:SF53">
    <property type="entry name" value="OS05G0550800 PROTEIN"/>
    <property type="match status" value="1"/>
</dbReference>
<keyword evidence="5" id="KW-0597">Phosphoprotein</keyword>
<dbReference type="Proteomes" id="UP000823388">
    <property type="component" value="Chromosome 3K"/>
</dbReference>
<evidence type="ECO:0000256" key="12">
    <source>
        <dbReference type="ARBA" id="ARBA00022989"/>
    </source>
</evidence>
<dbReference type="Gene3D" id="3.30.200.20">
    <property type="entry name" value="Phosphorylase Kinase, domain 1"/>
    <property type="match status" value="1"/>
</dbReference>
<evidence type="ECO:0000256" key="15">
    <source>
        <dbReference type="ARBA" id="ARBA00023180"/>
    </source>
</evidence>
<dbReference type="PROSITE" id="PS50011">
    <property type="entry name" value="PROTEIN_KINASE_DOM"/>
    <property type="match status" value="1"/>
</dbReference>
<evidence type="ECO:0000256" key="7">
    <source>
        <dbReference type="ARBA" id="ARBA00022692"/>
    </source>
</evidence>
<feature type="domain" description="Protein kinase" evidence="22">
    <location>
        <begin position="367"/>
        <end position="644"/>
    </location>
</feature>
<evidence type="ECO:0000313" key="24">
    <source>
        <dbReference type="Proteomes" id="UP000823388"/>
    </source>
</evidence>
<keyword evidence="13 20" id="KW-0472">Membrane</keyword>